<dbReference type="GO" id="GO:0005975">
    <property type="term" value="P:carbohydrate metabolic process"/>
    <property type="evidence" value="ECO:0007669"/>
    <property type="project" value="InterPro"/>
</dbReference>
<keyword evidence="1" id="KW-0479">Metal-binding</keyword>
<dbReference type="Gene3D" id="3.20.20.370">
    <property type="entry name" value="Glycoside hydrolase/deacetylase"/>
    <property type="match status" value="1"/>
</dbReference>
<accession>A0A9P5VJQ5</accession>
<keyword evidence="7" id="KW-1185">Reference proteome</keyword>
<name>A0A9P5VJQ5_9FUNG</name>
<proteinExistence type="predicted"/>
<dbReference type="EMBL" id="JAAAUY010000613">
    <property type="protein sequence ID" value="KAF9327925.1"/>
    <property type="molecule type" value="Genomic_DNA"/>
</dbReference>
<feature type="signal peptide" evidence="4">
    <location>
        <begin position="1"/>
        <end position="19"/>
    </location>
</feature>
<evidence type="ECO:0000256" key="4">
    <source>
        <dbReference type="SAM" id="SignalP"/>
    </source>
</evidence>
<keyword evidence="2" id="KW-0378">Hydrolase</keyword>
<feature type="region of interest" description="Disordered" evidence="3">
    <location>
        <begin position="313"/>
        <end position="333"/>
    </location>
</feature>
<dbReference type="SUPFAM" id="SSF88713">
    <property type="entry name" value="Glycoside hydrolase/deacetylase"/>
    <property type="match status" value="1"/>
</dbReference>
<comment type="caution">
    <text evidence="6">The sequence shown here is derived from an EMBL/GenBank/DDBJ whole genome shotgun (WGS) entry which is preliminary data.</text>
</comment>
<evidence type="ECO:0000256" key="3">
    <source>
        <dbReference type="SAM" id="MobiDB-lite"/>
    </source>
</evidence>
<organism evidence="6 7">
    <name type="scientific">Podila minutissima</name>
    <dbReference type="NCBI Taxonomy" id="64525"/>
    <lineage>
        <taxon>Eukaryota</taxon>
        <taxon>Fungi</taxon>
        <taxon>Fungi incertae sedis</taxon>
        <taxon>Mucoromycota</taxon>
        <taxon>Mortierellomycotina</taxon>
        <taxon>Mortierellomycetes</taxon>
        <taxon>Mortierellales</taxon>
        <taxon>Mortierellaceae</taxon>
        <taxon>Podila</taxon>
    </lineage>
</organism>
<dbReference type="Pfam" id="PF01522">
    <property type="entry name" value="Polysacc_deac_1"/>
    <property type="match status" value="1"/>
</dbReference>
<gene>
    <name evidence="6" type="primary">CDA2_13</name>
    <name evidence="6" type="ORF">BG006_008837</name>
</gene>
<dbReference type="PANTHER" id="PTHR10587:SF133">
    <property type="entry name" value="CHITIN DEACETYLASE 1-RELATED"/>
    <property type="match status" value="1"/>
</dbReference>
<dbReference type="GO" id="GO:0046872">
    <property type="term" value="F:metal ion binding"/>
    <property type="evidence" value="ECO:0007669"/>
    <property type="project" value="UniProtKB-KW"/>
</dbReference>
<protein>
    <submittedName>
        <fullName evidence="6">Chitin deacetylase</fullName>
    </submittedName>
</protein>
<feature type="domain" description="NodB homology" evidence="5">
    <location>
        <begin position="97"/>
        <end position="293"/>
    </location>
</feature>
<evidence type="ECO:0000313" key="7">
    <source>
        <dbReference type="Proteomes" id="UP000696485"/>
    </source>
</evidence>
<reference evidence="6" key="1">
    <citation type="journal article" date="2020" name="Fungal Divers.">
        <title>Resolving the Mortierellaceae phylogeny through synthesis of multi-gene phylogenetics and phylogenomics.</title>
        <authorList>
            <person name="Vandepol N."/>
            <person name="Liber J."/>
            <person name="Desiro A."/>
            <person name="Na H."/>
            <person name="Kennedy M."/>
            <person name="Barry K."/>
            <person name="Grigoriev I.V."/>
            <person name="Miller A.N."/>
            <person name="O'Donnell K."/>
            <person name="Stajich J.E."/>
            <person name="Bonito G."/>
        </authorList>
    </citation>
    <scope>NUCLEOTIDE SEQUENCE</scope>
    <source>
        <strain evidence="6">NVP1</strain>
    </source>
</reference>
<dbReference type="InterPro" id="IPR011330">
    <property type="entry name" value="Glyco_hydro/deAcase_b/a-brl"/>
</dbReference>
<evidence type="ECO:0000256" key="1">
    <source>
        <dbReference type="ARBA" id="ARBA00022723"/>
    </source>
</evidence>
<feature type="chain" id="PRO_5040296746" evidence="4">
    <location>
        <begin position="20"/>
        <end position="355"/>
    </location>
</feature>
<dbReference type="InterPro" id="IPR002509">
    <property type="entry name" value="NODB_dom"/>
</dbReference>
<evidence type="ECO:0000313" key="6">
    <source>
        <dbReference type="EMBL" id="KAF9327925.1"/>
    </source>
</evidence>
<dbReference type="GO" id="GO:0004099">
    <property type="term" value="F:chitin deacetylase activity"/>
    <property type="evidence" value="ECO:0007669"/>
    <property type="project" value="TreeGrafter"/>
</dbReference>
<dbReference type="InterPro" id="IPR050248">
    <property type="entry name" value="Polysacc_deacetylase_ArnD"/>
</dbReference>
<dbReference type="GO" id="GO:0016020">
    <property type="term" value="C:membrane"/>
    <property type="evidence" value="ECO:0007669"/>
    <property type="project" value="TreeGrafter"/>
</dbReference>
<dbReference type="GO" id="GO:0009272">
    <property type="term" value="P:fungal-type cell wall biogenesis"/>
    <property type="evidence" value="ECO:0007669"/>
    <property type="project" value="UniProtKB-ARBA"/>
</dbReference>
<evidence type="ECO:0000256" key="2">
    <source>
        <dbReference type="ARBA" id="ARBA00022801"/>
    </source>
</evidence>
<dbReference type="Proteomes" id="UP000696485">
    <property type="component" value="Unassembled WGS sequence"/>
</dbReference>
<keyword evidence="4" id="KW-0732">Signal</keyword>
<dbReference type="PANTHER" id="PTHR10587">
    <property type="entry name" value="GLYCOSYL TRANSFERASE-RELATED"/>
    <property type="match status" value="1"/>
</dbReference>
<evidence type="ECO:0000259" key="5">
    <source>
        <dbReference type="PROSITE" id="PS51677"/>
    </source>
</evidence>
<sequence length="355" mass="38380">MKVIFSTSALMLLASTALAQSFNIANYPPVNAVPPVNSPQMTEWLKEINLADVPKLALHPGNPPAPCPQPATIPADQCWWTCQQCLGTDYDRCPNAGDWGITFDDGPTPNTIPLLATLKANNVKATFFVMGSNVVRNAPILKQEYDEGHHIASHTWSHFPLTSLSNEQIVAEVKWTEKAVFEITGLRMKYIRPPYGDIDNRVRDVITKLGYRVVDWTDDAADSKDFALNAKYTEATLAAGVNTMATHLTTWGANPANKGIITLEHDLYNVTVTFAKLLLDATKQAKLKPMTVAQCLGDNSPYQTGTTVPMIPGGGGNKPNGTNPDGPVVKSQGSRMSQTTGVAIASILAFAALVF</sequence>
<dbReference type="PROSITE" id="PS51677">
    <property type="entry name" value="NODB"/>
    <property type="match status" value="1"/>
</dbReference>
<dbReference type="AlphaFoldDB" id="A0A9P5VJQ5"/>